<feature type="non-terminal residue" evidence="1">
    <location>
        <position position="1"/>
    </location>
</feature>
<dbReference type="EMBL" id="CAJVPV010029474">
    <property type="protein sequence ID" value="CAG8738660.1"/>
    <property type="molecule type" value="Genomic_DNA"/>
</dbReference>
<dbReference type="OrthoDB" id="48036at2759"/>
<reference evidence="1" key="1">
    <citation type="submission" date="2021-06" db="EMBL/GenBank/DDBJ databases">
        <authorList>
            <person name="Kallberg Y."/>
            <person name="Tangrot J."/>
            <person name="Rosling A."/>
        </authorList>
    </citation>
    <scope>NUCLEOTIDE SEQUENCE</scope>
    <source>
        <strain evidence="1">CL551</strain>
    </source>
</reference>
<evidence type="ECO:0000313" key="1">
    <source>
        <dbReference type="EMBL" id="CAG8738660.1"/>
    </source>
</evidence>
<protein>
    <submittedName>
        <fullName evidence="1">18541_t:CDS:1</fullName>
    </submittedName>
</protein>
<comment type="caution">
    <text evidence="1">The sequence shown here is derived from an EMBL/GenBank/DDBJ whole genome shotgun (WGS) entry which is preliminary data.</text>
</comment>
<accession>A0A9N9IKM0</accession>
<sequence>GQIIGCEKGFELSQEIGFYDGVAELWLKILEKGWNIAAKKTRNDRWVNLFFDSKFAILY</sequence>
<evidence type="ECO:0000313" key="2">
    <source>
        <dbReference type="Proteomes" id="UP000789342"/>
    </source>
</evidence>
<keyword evidence="2" id="KW-1185">Reference proteome</keyword>
<dbReference type="Proteomes" id="UP000789342">
    <property type="component" value="Unassembled WGS sequence"/>
</dbReference>
<name>A0A9N9IKM0_9GLOM</name>
<proteinExistence type="predicted"/>
<organism evidence="1 2">
    <name type="scientific">Acaulospora morrowiae</name>
    <dbReference type="NCBI Taxonomy" id="94023"/>
    <lineage>
        <taxon>Eukaryota</taxon>
        <taxon>Fungi</taxon>
        <taxon>Fungi incertae sedis</taxon>
        <taxon>Mucoromycota</taxon>
        <taxon>Glomeromycotina</taxon>
        <taxon>Glomeromycetes</taxon>
        <taxon>Diversisporales</taxon>
        <taxon>Acaulosporaceae</taxon>
        <taxon>Acaulospora</taxon>
    </lineage>
</organism>
<dbReference type="AlphaFoldDB" id="A0A9N9IKM0"/>
<gene>
    <name evidence="1" type="ORF">AMORRO_LOCUS14553</name>
</gene>